<organism evidence="4 5">
    <name type="scientific">Caldalkalibacillus horti</name>
    <dbReference type="NCBI Taxonomy" id="77523"/>
    <lineage>
        <taxon>Bacteria</taxon>
        <taxon>Bacillati</taxon>
        <taxon>Bacillota</taxon>
        <taxon>Bacilli</taxon>
        <taxon>Bacillales</taxon>
        <taxon>Bacillaceae</taxon>
        <taxon>Caldalkalibacillus</taxon>
    </lineage>
</organism>
<protein>
    <submittedName>
        <fullName evidence="4">DUF4097 and DUF4098 domain-containing protein YvlB</fullName>
    </submittedName>
</protein>
<dbReference type="EMBL" id="JAUSTY010000010">
    <property type="protein sequence ID" value="MDQ0166662.1"/>
    <property type="molecule type" value="Genomic_DNA"/>
</dbReference>
<proteinExistence type="predicted"/>
<evidence type="ECO:0000256" key="2">
    <source>
        <dbReference type="SAM" id="Phobius"/>
    </source>
</evidence>
<dbReference type="Gene3D" id="2.160.20.120">
    <property type="match status" value="1"/>
</dbReference>
<dbReference type="Proteomes" id="UP001235840">
    <property type="component" value="Unassembled WGS sequence"/>
</dbReference>
<evidence type="ECO:0000313" key="4">
    <source>
        <dbReference type="EMBL" id="MDQ0166662.1"/>
    </source>
</evidence>
<comment type="caution">
    <text evidence="4">The sequence shown here is derived from an EMBL/GenBank/DDBJ whole genome shotgun (WGS) entry which is preliminary data.</text>
</comment>
<gene>
    <name evidence="4" type="ORF">J2S11_002578</name>
</gene>
<dbReference type="InterPro" id="IPR025164">
    <property type="entry name" value="Toastrack_DUF4097"/>
</dbReference>
<feature type="domain" description="DUF4097" evidence="3">
    <location>
        <begin position="50"/>
        <end position="243"/>
    </location>
</feature>
<keyword evidence="2" id="KW-0812">Transmembrane</keyword>
<keyword evidence="2" id="KW-0472">Membrane</keyword>
<keyword evidence="2" id="KW-1133">Transmembrane helix</keyword>
<feature type="region of interest" description="Disordered" evidence="1">
    <location>
        <begin position="236"/>
        <end position="275"/>
    </location>
</feature>
<name>A0ABT9W0B0_9BACI</name>
<keyword evidence="5" id="KW-1185">Reference proteome</keyword>
<dbReference type="RefSeq" id="WP_307395050.1">
    <property type="nucleotide sequence ID" value="NZ_BAAADK010000047.1"/>
</dbReference>
<feature type="compositionally biased region" description="Low complexity" evidence="1">
    <location>
        <begin position="245"/>
        <end position="275"/>
    </location>
</feature>
<evidence type="ECO:0000259" key="3">
    <source>
        <dbReference type="Pfam" id="PF13349"/>
    </source>
</evidence>
<reference evidence="4 5" key="1">
    <citation type="submission" date="2023-07" db="EMBL/GenBank/DDBJ databases">
        <title>Genomic Encyclopedia of Type Strains, Phase IV (KMG-IV): sequencing the most valuable type-strain genomes for metagenomic binning, comparative biology and taxonomic classification.</title>
        <authorList>
            <person name="Goeker M."/>
        </authorList>
    </citation>
    <scope>NUCLEOTIDE SEQUENCE [LARGE SCALE GENOMIC DNA]</scope>
    <source>
        <strain evidence="4 5">DSM 12751</strain>
    </source>
</reference>
<accession>A0ABT9W0B0</accession>
<dbReference type="PANTHER" id="PTHR34094">
    <property type="match status" value="1"/>
</dbReference>
<dbReference type="PANTHER" id="PTHR34094:SF1">
    <property type="entry name" value="PROTEIN FAM185A"/>
    <property type="match status" value="1"/>
</dbReference>
<dbReference type="Pfam" id="PF13349">
    <property type="entry name" value="DUF4097"/>
    <property type="match status" value="1"/>
</dbReference>
<evidence type="ECO:0000256" key="1">
    <source>
        <dbReference type="SAM" id="MobiDB-lite"/>
    </source>
</evidence>
<evidence type="ECO:0000313" key="5">
    <source>
        <dbReference type="Proteomes" id="UP001235840"/>
    </source>
</evidence>
<sequence>MRDSNLIKLAFVLVGAGLIGLFLTFGLGFSDLNDDIEFEKQWEFSADSFNEISILSSYMVDVQFVPSTNERSTIHIEGKAAEEVVSKIGQTVINGQTLVLDLKKDRFQLDLLFNLEWLSKQTVTIALAEGTTLQSLYTETGSNRITIRNADVQKAEVRTSSGSIHVNGLKAQDNIRLHASSGAIRAEQLTGSEIELRTSSGSIHLDSVEGNSISVESSSGAIKATEVQGDTAFRSSSGSINLEHSGGTLQTSSSSGSVRVTQSDVSETSVSTTSGSVRLTVPRSFNGYYEARSNSGTMRVPESKRQSEQYINVQTSSGSIRIIEN</sequence>
<feature type="transmembrane region" description="Helical" evidence="2">
    <location>
        <begin position="7"/>
        <end position="29"/>
    </location>
</feature>